<accession>A0ABD3DXG9</accession>
<dbReference type="EMBL" id="JAVIJP010000013">
    <property type="protein sequence ID" value="KAL3646486.1"/>
    <property type="molecule type" value="Genomic_DNA"/>
</dbReference>
<protein>
    <submittedName>
        <fullName evidence="2">Uncharacterized protein</fullName>
    </submittedName>
</protein>
<sequence>MWKENISSNARTHVAENILSNVTSNINSSPLNVSGQSLSSKGSRRSTVNDNHATKRHKSSLYLTQLNYSALTDITNGGYPQPERHLEMQVQPQIHDDSSHNILLDLTDDSLVENNITYSSDVLIDVVNNSLNLDSVQSIETYTSTDVNDAFICNNKPKRPYKRRANLTNQANGIVIDIDKPKRSYVRKNNVLKELNDINKINRGSFESRLRESPVNVGYFSSS</sequence>
<comment type="caution">
    <text evidence="2">The sequence shown here is derived from an EMBL/GenBank/DDBJ whole genome shotgun (WGS) entry which is preliminary data.</text>
</comment>
<keyword evidence="3" id="KW-1185">Reference proteome</keyword>
<feature type="region of interest" description="Disordered" evidence="1">
    <location>
        <begin position="25"/>
        <end position="56"/>
    </location>
</feature>
<organism evidence="2 3">
    <name type="scientific">Castilleja foliolosa</name>
    <dbReference type="NCBI Taxonomy" id="1961234"/>
    <lineage>
        <taxon>Eukaryota</taxon>
        <taxon>Viridiplantae</taxon>
        <taxon>Streptophyta</taxon>
        <taxon>Embryophyta</taxon>
        <taxon>Tracheophyta</taxon>
        <taxon>Spermatophyta</taxon>
        <taxon>Magnoliopsida</taxon>
        <taxon>eudicotyledons</taxon>
        <taxon>Gunneridae</taxon>
        <taxon>Pentapetalae</taxon>
        <taxon>asterids</taxon>
        <taxon>lamiids</taxon>
        <taxon>Lamiales</taxon>
        <taxon>Orobanchaceae</taxon>
        <taxon>Pedicularideae</taxon>
        <taxon>Castillejinae</taxon>
        <taxon>Castilleja</taxon>
    </lineage>
</organism>
<feature type="compositionally biased region" description="Polar residues" evidence="1">
    <location>
        <begin position="25"/>
        <end position="51"/>
    </location>
</feature>
<reference evidence="3" key="1">
    <citation type="journal article" date="2024" name="IScience">
        <title>Strigolactones Initiate the Formation of Haustorium-like Structures in Castilleja.</title>
        <authorList>
            <person name="Buerger M."/>
            <person name="Peterson D."/>
            <person name="Chory J."/>
        </authorList>
    </citation>
    <scope>NUCLEOTIDE SEQUENCE [LARGE SCALE GENOMIC DNA]</scope>
</reference>
<name>A0ABD3DXG9_9LAMI</name>
<dbReference type="AlphaFoldDB" id="A0ABD3DXG9"/>
<gene>
    <name evidence="2" type="ORF">CASFOL_011666</name>
</gene>
<evidence type="ECO:0000313" key="3">
    <source>
        <dbReference type="Proteomes" id="UP001632038"/>
    </source>
</evidence>
<evidence type="ECO:0000313" key="2">
    <source>
        <dbReference type="EMBL" id="KAL3646486.1"/>
    </source>
</evidence>
<evidence type="ECO:0000256" key="1">
    <source>
        <dbReference type="SAM" id="MobiDB-lite"/>
    </source>
</evidence>
<proteinExistence type="predicted"/>
<dbReference type="Proteomes" id="UP001632038">
    <property type="component" value="Unassembled WGS sequence"/>
</dbReference>